<dbReference type="Proteomes" id="UP000192917">
    <property type="component" value="Unassembled WGS sequence"/>
</dbReference>
<gene>
    <name evidence="1" type="ORF">SAMN05428998_10398</name>
</gene>
<dbReference type="RefSeq" id="WP_085121548.1">
    <property type="nucleotide sequence ID" value="NZ_FWZX01000003.1"/>
</dbReference>
<keyword evidence="2" id="KW-1185">Reference proteome</keyword>
<accession>A0A1Y6BCN7</accession>
<evidence type="ECO:0000313" key="1">
    <source>
        <dbReference type="EMBL" id="SMF02948.1"/>
    </source>
</evidence>
<dbReference type="STRING" id="560819.SAMN05428998_10398"/>
<dbReference type="GO" id="GO:0005198">
    <property type="term" value="F:structural molecule activity"/>
    <property type="evidence" value="ECO:0007669"/>
    <property type="project" value="InterPro"/>
</dbReference>
<dbReference type="PANTHER" id="PTHR38009">
    <property type="entry name" value="CONSERVED HYPOTHETICAL PHAGE TAIL PROTEIN"/>
    <property type="match status" value="1"/>
</dbReference>
<protein>
    <submittedName>
        <fullName evidence="1">Conserved hypothetical phage tail region protein</fullName>
    </submittedName>
</protein>
<organism evidence="1 2">
    <name type="scientific">Tistlia consotensis USBA 355</name>
    <dbReference type="NCBI Taxonomy" id="560819"/>
    <lineage>
        <taxon>Bacteria</taxon>
        <taxon>Pseudomonadati</taxon>
        <taxon>Pseudomonadota</taxon>
        <taxon>Alphaproteobacteria</taxon>
        <taxon>Rhodospirillales</taxon>
        <taxon>Rhodovibrionaceae</taxon>
        <taxon>Tistlia</taxon>
    </lineage>
</organism>
<evidence type="ECO:0000313" key="2">
    <source>
        <dbReference type="Proteomes" id="UP000192917"/>
    </source>
</evidence>
<sequence>MATGDRNDPYRGFNFRIEIGGLTVAAFTEASGLDADGDPVDYREGTDRVNWVRKLPGLRKYPNIVLKRGITQNKELWAWYRNIANGVADRRDGTIVLMNEAREDVLRWNFRSAWPNKVTGPSLNATSNEVVMESVELCHEGLDIDV</sequence>
<dbReference type="InterPro" id="IPR011747">
    <property type="entry name" value="CHP02241"/>
</dbReference>
<dbReference type="Pfam" id="PF06841">
    <property type="entry name" value="Phage_T4_gp19"/>
    <property type="match status" value="1"/>
</dbReference>
<dbReference type="InterPro" id="IPR010667">
    <property type="entry name" value="Phage_T4_Gp19"/>
</dbReference>
<reference evidence="1 2" key="1">
    <citation type="submission" date="2017-04" db="EMBL/GenBank/DDBJ databases">
        <authorList>
            <person name="Afonso C.L."/>
            <person name="Miller P.J."/>
            <person name="Scott M.A."/>
            <person name="Spackman E."/>
            <person name="Goraichik I."/>
            <person name="Dimitrov K.M."/>
            <person name="Suarez D.L."/>
            <person name="Swayne D.E."/>
        </authorList>
    </citation>
    <scope>NUCLEOTIDE SEQUENCE [LARGE SCALE GENOMIC DNA]</scope>
    <source>
        <strain evidence="1 2">USBA 355</strain>
    </source>
</reference>
<name>A0A1Y6BCN7_9PROT</name>
<dbReference type="AlphaFoldDB" id="A0A1Y6BCN7"/>
<proteinExistence type="predicted"/>
<dbReference type="EMBL" id="FWZX01000003">
    <property type="protein sequence ID" value="SMF02948.1"/>
    <property type="molecule type" value="Genomic_DNA"/>
</dbReference>
<dbReference type="NCBIfam" id="TIGR02241">
    <property type="entry name" value="conserved hypothetical phage tail region protein"/>
    <property type="match status" value="1"/>
</dbReference>
<dbReference type="PANTHER" id="PTHR38009:SF1">
    <property type="entry name" value="CONSERVED HYPOTHETICAL PHAGE TAIL PROTEIN"/>
    <property type="match status" value="1"/>
</dbReference>